<dbReference type="SUPFAM" id="SSF53955">
    <property type="entry name" value="Lysozyme-like"/>
    <property type="match status" value="1"/>
</dbReference>
<feature type="domain" description="Glycosyl transferase family 51" evidence="3">
    <location>
        <begin position="50"/>
        <end position="197"/>
    </location>
</feature>
<dbReference type="Gene3D" id="1.10.3810.10">
    <property type="entry name" value="Biosynthetic peptidoglycan transglycosylase-like"/>
    <property type="match status" value="1"/>
</dbReference>
<dbReference type="InterPro" id="IPR023346">
    <property type="entry name" value="Lysozyme-like_dom_sf"/>
</dbReference>
<dbReference type="STRING" id="572477.Alvin_1350"/>
<dbReference type="eggNOG" id="COG0744">
    <property type="taxonomic scope" value="Bacteria"/>
</dbReference>
<dbReference type="HOGENOM" id="CLU_109408_0_0_6"/>
<dbReference type="InterPro" id="IPR050396">
    <property type="entry name" value="Glycosyltr_51/Transpeptidase"/>
</dbReference>
<accession>D3RSX6</accession>
<protein>
    <submittedName>
        <fullName evidence="4">Glycosyl transferase family 51</fullName>
    </submittedName>
</protein>
<name>D3RSX6_ALLVD</name>
<keyword evidence="2 4" id="KW-0808">Transferase</keyword>
<organism evidence="4 5">
    <name type="scientific">Allochromatium vinosum (strain ATCC 17899 / DSM 180 / NBRC 103801 / NCIMB 10441 / D)</name>
    <name type="common">Chromatium vinosum</name>
    <dbReference type="NCBI Taxonomy" id="572477"/>
    <lineage>
        <taxon>Bacteria</taxon>
        <taxon>Pseudomonadati</taxon>
        <taxon>Pseudomonadota</taxon>
        <taxon>Gammaproteobacteria</taxon>
        <taxon>Chromatiales</taxon>
        <taxon>Chromatiaceae</taxon>
        <taxon>Allochromatium</taxon>
    </lineage>
</organism>
<dbReference type="PANTHER" id="PTHR32282">
    <property type="entry name" value="BINDING PROTEIN TRANSPEPTIDASE, PUTATIVE-RELATED"/>
    <property type="match status" value="1"/>
</dbReference>
<proteinExistence type="predicted"/>
<dbReference type="PANTHER" id="PTHR32282:SF33">
    <property type="entry name" value="PEPTIDOGLYCAN GLYCOSYLTRANSFERASE"/>
    <property type="match status" value="1"/>
</dbReference>
<dbReference type="KEGG" id="alv:Alvin_1350"/>
<evidence type="ECO:0000256" key="2">
    <source>
        <dbReference type="ARBA" id="ARBA00022679"/>
    </source>
</evidence>
<dbReference type="InterPro" id="IPR036950">
    <property type="entry name" value="PBP_transglycosylase"/>
</dbReference>
<dbReference type="GO" id="GO:0009252">
    <property type="term" value="P:peptidoglycan biosynthetic process"/>
    <property type="evidence" value="ECO:0007669"/>
    <property type="project" value="TreeGrafter"/>
</dbReference>
<comment type="pathway">
    <text evidence="1">Cell wall biogenesis; peptidoglycan biosynthesis.</text>
</comment>
<dbReference type="EMBL" id="CP001896">
    <property type="protein sequence ID" value="ADC62285.1"/>
    <property type="molecule type" value="Genomic_DNA"/>
</dbReference>
<keyword evidence="5" id="KW-1185">Reference proteome</keyword>
<dbReference type="CAZy" id="GT51">
    <property type="family name" value="Glycosyltransferase Family 51"/>
</dbReference>
<dbReference type="RefSeq" id="WP_012970559.1">
    <property type="nucleotide sequence ID" value="NC_013851.1"/>
</dbReference>
<dbReference type="GO" id="GO:0030288">
    <property type="term" value="C:outer membrane-bounded periplasmic space"/>
    <property type="evidence" value="ECO:0007669"/>
    <property type="project" value="TreeGrafter"/>
</dbReference>
<evidence type="ECO:0000256" key="1">
    <source>
        <dbReference type="ARBA" id="ARBA00004752"/>
    </source>
</evidence>
<dbReference type="Proteomes" id="UP000001441">
    <property type="component" value="Chromosome"/>
</dbReference>
<evidence type="ECO:0000313" key="5">
    <source>
        <dbReference type="Proteomes" id="UP000001441"/>
    </source>
</evidence>
<dbReference type="AlphaFoldDB" id="D3RSX6"/>
<dbReference type="GO" id="GO:0008955">
    <property type="term" value="F:peptidoglycan glycosyltransferase activity"/>
    <property type="evidence" value="ECO:0007669"/>
    <property type="project" value="TreeGrafter"/>
</dbReference>
<evidence type="ECO:0000313" key="4">
    <source>
        <dbReference type="EMBL" id="ADC62285.1"/>
    </source>
</evidence>
<dbReference type="OrthoDB" id="9766909at2"/>
<gene>
    <name evidence="4" type="ordered locus">Alvin_1350</name>
</gene>
<sequence>MAAQPFLKCVIYALALPHIIISRVAELLKLESLEAERHRCLEIIDNHQFSIPIVFLDALITAEDHRNPLHPGIDPIGMIRAVIVFLHKGQIQGASTIEQQFVRVATGKVERTLLRKFREQLLALSLSRRRSKAAIASAYLSVAFFGSKCIGINGINRTFGSDLAKVKPEQALAFVSQLKYPRPLAPSPAWQAKISRRVRALTYPKLRAANKRLKATPNRFSNSIADLSVGATRFGRP</sequence>
<dbReference type="InterPro" id="IPR001264">
    <property type="entry name" value="Glyco_trans_51"/>
</dbReference>
<dbReference type="Pfam" id="PF00912">
    <property type="entry name" value="Transgly"/>
    <property type="match status" value="1"/>
</dbReference>
<evidence type="ECO:0000259" key="3">
    <source>
        <dbReference type="Pfam" id="PF00912"/>
    </source>
</evidence>
<reference evidence="4 5" key="1">
    <citation type="journal article" date="2011" name="Stand. Genomic Sci.">
        <title>Complete genome sequence of Allochromatium vinosum DSM 180(T).</title>
        <authorList>
            <person name="Weissgerber T."/>
            <person name="Zigann R."/>
            <person name="Bruce D."/>
            <person name="Chang Y.J."/>
            <person name="Detter J.C."/>
            <person name="Han C."/>
            <person name="Hauser L."/>
            <person name="Jeffries C.D."/>
            <person name="Land M."/>
            <person name="Munk A.C."/>
            <person name="Tapia R."/>
            <person name="Dahl C."/>
        </authorList>
    </citation>
    <scope>NUCLEOTIDE SEQUENCE [LARGE SCALE GENOMIC DNA]</scope>
    <source>
        <strain evidence="5">ATCC 17899 / DSM 180 / NBRC 103801 / NCIMB 10441 / D</strain>
    </source>
</reference>